<dbReference type="InterPro" id="IPR036322">
    <property type="entry name" value="WD40_repeat_dom_sf"/>
</dbReference>
<feature type="region of interest" description="Disordered" evidence="4">
    <location>
        <begin position="1"/>
        <end position="36"/>
    </location>
</feature>
<name>A0AAD7AUE9_9AGAR</name>
<feature type="region of interest" description="Disordered" evidence="4">
    <location>
        <begin position="225"/>
        <end position="251"/>
    </location>
</feature>
<dbReference type="Gene3D" id="2.130.10.10">
    <property type="entry name" value="YVTN repeat-like/Quinoprotein amine dehydrogenase"/>
    <property type="match status" value="1"/>
</dbReference>
<feature type="repeat" description="WD" evidence="3">
    <location>
        <begin position="487"/>
        <end position="529"/>
    </location>
</feature>
<feature type="region of interest" description="Disordered" evidence="4">
    <location>
        <begin position="276"/>
        <end position="342"/>
    </location>
</feature>
<feature type="compositionally biased region" description="Polar residues" evidence="4">
    <location>
        <begin position="276"/>
        <end position="285"/>
    </location>
</feature>
<keyword evidence="2" id="KW-0677">Repeat</keyword>
<evidence type="ECO:0000313" key="5">
    <source>
        <dbReference type="EMBL" id="KAJ7368179.1"/>
    </source>
</evidence>
<evidence type="ECO:0000256" key="3">
    <source>
        <dbReference type="PROSITE-ProRule" id="PRU00221"/>
    </source>
</evidence>
<feature type="compositionally biased region" description="Polar residues" evidence="4">
    <location>
        <begin position="23"/>
        <end position="36"/>
    </location>
</feature>
<evidence type="ECO:0000256" key="2">
    <source>
        <dbReference type="ARBA" id="ARBA00022737"/>
    </source>
</evidence>
<dbReference type="PANTHER" id="PTHR47232">
    <property type="entry name" value="TRANSDUCIN FAMILY PROTEIN / WD-40 REPEAT FAMILY PROTEIN"/>
    <property type="match status" value="1"/>
</dbReference>
<comment type="caution">
    <text evidence="5">The sequence shown here is derived from an EMBL/GenBank/DDBJ whole genome shotgun (WGS) entry which is preliminary data.</text>
</comment>
<dbReference type="PROSITE" id="PS50082">
    <property type="entry name" value="WD_REPEATS_2"/>
    <property type="match status" value="1"/>
</dbReference>
<dbReference type="InterPro" id="IPR001680">
    <property type="entry name" value="WD40_rpt"/>
</dbReference>
<dbReference type="InterPro" id="IPR015943">
    <property type="entry name" value="WD40/YVTN_repeat-like_dom_sf"/>
</dbReference>
<dbReference type="EMBL" id="JARIHO010000001">
    <property type="protein sequence ID" value="KAJ7368179.1"/>
    <property type="molecule type" value="Genomic_DNA"/>
</dbReference>
<dbReference type="Proteomes" id="UP001218218">
    <property type="component" value="Unassembled WGS sequence"/>
</dbReference>
<dbReference type="InterPro" id="IPR019775">
    <property type="entry name" value="WD40_repeat_CS"/>
</dbReference>
<dbReference type="SUPFAM" id="SSF50978">
    <property type="entry name" value="WD40 repeat-like"/>
    <property type="match status" value="1"/>
</dbReference>
<organism evidence="5 6">
    <name type="scientific">Mycena albidolilacea</name>
    <dbReference type="NCBI Taxonomy" id="1033008"/>
    <lineage>
        <taxon>Eukaryota</taxon>
        <taxon>Fungi</taxon>
        <taxon>Dikarya</taxon>
        <taxon>Basidiomycota</taxon>
        <taxon>Agaricomycotina</taxon>
        <taxon>Agaricomycetes</taxon>
        <taxon>Agaricomycetidae</taxon>
        <taxon>Agaricales</taxon>
        <taxon>Marasmiineae</taxon>
        <taxon>Mycenaceae</taxon>
        <taxon>Mycena</taxon>
    </lineage>
</organism>
<feature type="compositionally biased region" description="Low complexity" evidence="4">
    <location>
        <begin position="226"/>
        <end position="237"/>
    </location>
</feature>
<accession>A0AAD7AUE9</accession>
<keyword evidence="6" id="KW-1185">Reference proteome</keyword>
<evidence type="ECO:0000256" key="4">
    <source>
        <dbReference type="SAM" id="MobiDB-lite"/>
    </source>
</evidence>
<proteinExistence type="predicted"/>
<dbReference type="PROSITE" id="PS00678">
    <property type="entry name" value="WD_REPEATS_1"/>
    <property type="match status" value="1"/>
</dbReference>
<keyword evidence="1 3" id="KW-0853">WD repeat</keyword>
<evidence type="ECO:0000256" key="1">
    <source>
        <dbReference type="ARBA" id="ARBA00022574"/>
    </source>
</evidence>
<evidence type="ECO:0000313" key="6">
    <source>
        <dbReference type="Proteomes" id="UP001218218"/>
    </source>
</evidence>
<dbReference type="Pfam" id="PF00400">
    <property type="entry name" value="WD40"/>
    <property type="match status" value="1"/>
</dbReference>
<reference evidence="5" key="1">
    <citation type="submission" date="2023-03" db="EMBL/GenBank/DDBJ databases">
        <title>Massive genome expansion in bonnet fungi (Mycena s.s.) driven by repeated elements and novel gene families across ecological guilds.</title>
        <authorList>
            <consortium name="Lawrence Berkeley National Laboratory"/>
            <person name="Harder C.B."/>
            <person name="Miyauchi S."/>
            <person name="Viragh M."/>
            <person name="Kuo A."/>
            <person name="Thoen E."/>
            <person name="Andreopoulos B."/>
            <person name="Lu D."/>
            <person name="Skrede I."/>
            <person name="Drula E."/>
            <person name="Henrissat B."/>
            <person name="Morin E."/>
            <person name="Kohler A."/>
            <person name="Barry K."/>
            <person name="LaButti K."/>
            <person name="Morin E."/>
            <person name="Salamov A."/>
            <person name="Lipzen A."/>
            <person name="Mereny Z."/>
            <person name="Hegedus B."/>
            <person name="Baldrian P."/>
            <person name="Stursova M."/>
            <person name="Weitz H."/>
            <person name="Taylor A."/>
            <person name="Grigoriev I.V."/>
            <person name="Nagy L.G."/>
            <person name="Martin F."/>
            <person name="Kauserud H."/>
        </authorList>
    </citation>
    <scope>NUCLEOTIDE SEQUENCE</scope>
    <source>
        <strain evidence="5">CBHHK002</strain>
    </source>
</reference>
<feature type="compositionally biased region" description="Polar residues" evidence="4">
    <location>
        <begin position="239"/>
        <end position="248"/>
    </location>
</feature>
<sequence length="656" mass="71460">MPEDAQPNDLRGRSLASRIPSIRPTNTIPRNNHFSSLARTSYKRPFDHSYVAVSPTKRRKLDKSKPVRKEIVVELPSACRKGQSGCHSLRKEFIAHETDRLQKSGRGLTVLGHTVKDEAIHFLCTQEDLLNCVLAPSSPMKKLQQKEPIQLKVEPLSQILPPPDPIISTLPGPPRCFKSGTLSFSVEPVEPPEERGVVNRPSGAFDTDLSVAGLMFGKQGPPKPPLSIAAASAPAPAMNHTSVSSSGSRVVKPVPLQSQTHAAASTVSLPTTAAATKLPSSQPIPSTAALRTPLPRIPSPSPANVQTADRPPDSSHPTSSTLPNNPPRLPQSSLHPDGEEFRIPFRTPQDKLRRFLCGTSPASSLLVSMHGTLEGVEVASRKHWLVAQGPIPVKEAVDDACVVVDGDRSIVILAHSRDEQQLSLINPTNAASAIDLKRPWNTAKKGGVSAVAPLLQPLMFASGGYDHAAHLWTIKDDLSSATPQATTIKHSSQIQSLLALRDTSHKLVSAGADCSVNIWDLSSERVVNTLKLSNSVYHLHPTTSPFCTLFEVAHRELQFEIRDHRYVPTIPVQRFGYKTFQVHGRYMKGSSISHSFASGDRAGCVRLWDLRNAEEPCAEIECFNGLKISHVVFQSSRLLACAENNQIRVVKYDRSL</sequence>
<dbReference type="PANTHER" id="PTHR47232:SF1">
    <property type="entry name" value="TRANSDUCIN FAMILY PROTEIN _ WD-40 REPEAT FAMILY PROTEIN"/>
    <property type="match status" value="1"/>
</dbReference>
<gene>
    <name evidence="5" type="ORF">DFH08DRAFT_830621</name>
</gene>
<dbReference type="AlphaFoldDB" id="A0AAD7AUE9"/>
<protein>
    <submittedName>
        <fullName evidence="5">WD40-repeat-containing domain protein</fullName>
    </submittedName>
</protein>
<dbReference type="SMART" id="SM00320">
    <property type="entry name" value="WD40"/>
    <property type="match status" value="4"/>
</dbReference>